<evidence type="ECO:0000256" key="3">
    <source>
        <dbReference type="ARBA" id="ARBA00022475"/>
    </source>
</evidence>
<name>A0A512BE32_9BACT</name>
<evidence type="ECO:0000256" key="5">
    <source>
        <dbReference type="ARBA" id="ARBA00022989"/>
    </source>
</evidence>
<evidence type="ECO:0000256" key="4">
    <source>
        <dbReference type="ARBA" id="ARBA00022692"/>
    </source>
</evidence>
<keyword evidence="3" id="KW-1003">Cell membrane</keyword>
<dbReference type="InterPro" id="IPR044669">
    <property type="entry name" value="YneE/VCCN1/2-like"/>
</dbReference>
<comment type="subcellular location">
    <subcellularLocation>
        <location evidence="1">Cell membrane</location>
        <topology evidence="1">Multi-pass membrane protein</topology>
    </subcellularLocation>
</comment>
<gene>
    <name evidence="10" type="ORF">SAE01_27240</name>
</gene>
<comment type="caution">
    <text evidence="10">The sequence shown here is derived from an EMBL/GenBank/DDBJ whole genome shotgun (WGS) entry which is preliminary data.</text>
</comment>
<organism evidence="10 11">
    <name type="scientific">Segetibacter aerophilus</name>
    <dbReference type="NCBI Taxonomy" id="670293"/>
    <lineage>
        <taxon>Bacteria</taxon>
        <taxon>Pseudomonadati</taxon>
        <taxon>Bacteroidota</taxon>
        <taxon>Chitinophagia</taxon>
        <taxon>Chitinophagales</taxon>
        <taxon>Chitinophagaceae</taxon>
        <taxon>Segetibacter</taxon>
    </lineage>
</organism>
<keyword evidence="7 9" id="KW-0472">Membrane</keyword>
<keyword evidence="6" id="KW-0406">Ion transport</keyword>
<dbReference type="EMBL" id="BJYT01000009">
    <property type="protein sequence ID" value="GEO10228.1"/>
    <property type="molecule type" value="Genomic_DNA"/>
</dbReference>
<reference evidence="10 11" key="1">
    <citation type="submission" date="2019-07" db="EMBL/GenBank/DDBJ databases">
        <title>Whole genome shotgun sequence of Segetibacter aerophilus NBRC 106135.</title>
        <authorList>
            <person name="Hosoyama A."/>
            <person name="Uohara A."/>
            <person name="Ohji S."/>
            <person name="Ichikawa N."/>
        </authorList>
    </citation>
    <scope>NUCLEOTIDE SEQUENCE [LARGE SCALE GENOMIC DNA]</scope>
    <source>
        <strain evidence="10 11">NBRC 106135</strain>
    </source>
</reference>
<dbReference type="GO" id="GO:0005254">
    <property type="term" value="F:chloride channel activity"/>
    <property type="evidence" value="ECO:0007669"/>
    <property type="project" value="InterPro"/>
</dbReference>
<evidence type="ECO:0000256" key="6">
    <source>
        <dbReference type="ARBA" id="ARBA00023065"/>
    </source>
</evidence>
<dbReference type="Proteomes" id="UP000321513">
    <property type="component" value="Unassembled WGS sequence"/>
</dbReference>
<evidence type="ECO:0000256" key="1">
    <source>
        <dbReference type="ARBA" id="ARBA00004651"/>
    </source>
</evidence>
<keyword evidence="2" id="KW-0813">Transport</keyword>
<protein>
    <recommendedName>
        <fullName evidence="12">Multidrug transporter</fullName>
    </recommendedName>
</protein>
<sequence>MAGFTWLGIPFTPIGLIGTAVAFYVGFKNNSSYERLWEARKIWGSIVNLSRAFGVYVLDYIQPAEELDYNSLEEHKRIIIYRHFAFINGLRIQLRSRKVWGDDGNDPFMNIVARDTPFVNQNLLKEIKQFLHDDEAQYLNDKSNTVTHILRKQSEHLNYLFEKGCVTNYKHVEIGKIIKELYDQQGACERIKNYPFPRQYAFFSEVFVWILALVLPFGLVGELNKLGPSFVWTTIPLAVVISWLFHVMEVIGDKSENPFENSVNDIPMTSICRTIEIDLKEMLGEKEIPEKVVPVNRIIM</sequence>
<evidence type="ECO:0000256" key="9">
    <source>
        <dbReference type="SAM" id="Phobius"/>
    </source>
</evidence>
<evidence type="ECO:0000256" key="7">
    <source>
        <dbReference type="ARBA" id="ARBA00023136"/>
    </source>
</evidence>
<proteinExistence type="inferred from homology"/>
<evidence type="ECO:0000313" key="10">
    <source>
        <dbReference type="EMBL" id="GEO10228.1"/>
    </source>
</evidence>
<keyword evidence="11" id="KW-1185">Reference proteome</keyword>
<evidence type="ECO:0000256" key="2">
    <source>
        <dbReference type="ARBA" id="ARBA00022448"/>
    </source>
</evidence>
<dbReference type="GO" id="GO:0005886">
    <property type="term" value="C:plasma membrane"/>
    <property type="evidence" value="ECO:0007669"/>
    <property type="project" value="UniProtKB-SubCell"/>
</dbReference>
<comment type="similarity">
    <text evidence="8">Belongs to the anion channel-forming bestrophin (TC 1.A.46) family.</text>
</comment>
<feature type="transmembrane region" description="Helical" evidence="9">
    <location>
        <begin position="226"/>
        <end position="245"/>
    </location>
</feature>
<dbReference type="PANTHER" id="PTHR33281">
    <property type="entry name" value="UPF0187 PROTEIN YNEE"/>
    <property type="match status" value="1"/>
</dbReference>
<dbReference type="AlphaFoldDB" id="A0A512BE32"/>
<keyword evidence="4 9" id="KW-0812">Transmembrane</keyword>
<feature type="transmembrane region" description="Helical" evidence="9">
    <location>
        <begin position="200"/>
        <end position="220"/>
    </location>
</feature>
<keyword evidence="5 9" id="KW-1133">Transmembrane helix</keyword>
<dbReference type="Pfam" id="PF25539">
    <property type="entry name" value="Bestrophin_2"/>
    <property type="match status" value="1"/>
</dbReference>
<feature type="transmembrane region" description="Helical" evidence="9">
    <location>
        <begin position="6"/>
        <end position="27"/>
    </location>
</feature>
<dbReference type="PANTHER" id="PTHR33281:SF19">
    <property type="entry name" value="VOLTAGE-DEPENDENT ANION CHANNEL-FORMING PROTEIN YNEE"/>
    <property type="match status" value="1"/>
</dbReference>
<evidence type="ECO:0008006" key="12">
    <source>
        <dbReference type="Google" id="ProtNLM"/>
    </source>
</evidence>
<accession>A0A512BE32</accession>
<evidence type="ECO:0000256" key="8">
    <source>
        <dbReference type="ARBA" id="ARBA00034708"/>
    </source>
</evidence>
<evidence type="ECO:0000313" key="11">
    <source>
        <dbReference type="Proteomes" id="UP000321513"/>
    </source>
</evidence>